<dbReference type="AlphaFoldDB" id="A0A3R6HIR1"/>
<accession>A0A3R6HIR1</accession>
<protein>
    <submittedName>
        <fullName evidence="1">Uncharacterized protein</fullName>
    </submittedName>
</protein>
<dbReference type="EMBL" id="QRKC01000011">
    <property type="protein sequence ID" value="RHH74676.1"/>
    <property type="molecule type" value="Genomic_DNA"/>
</dbReference>
<reference evidence="1 2" key="1">
    <citation type="submission" date="2018-08" db="EMBL/GenBank/DDBJ databases">
        <title>A genome reference for cultivated species of the human gut microbiota.</title>
        <authorList>
            <person name="Zou Y."/>
            <person name="Xue W."/>
            <person name="Luo G."/>
        </authorList>
    </citation>
    <scope>NUCLEOTIDE SEQUENCE [LARGE SCALE GENOMIC DNA]</scope>
    <source>
        <strain evidence="1 2">AM16-50</strain>
    </source>
</reference>
<gene>
    <name evidence="1" type="ORF">DW191_17325</name>
</gene>
<evidence type="ECO:0000313" key="1">
    <source>
        <dbReference type="EMBL" id="RHH74676.1"/>
    </source>
</evidence>
<sequence>METKKKKPTHALFWSLLRETEGYNEAYKEVMKEGIVHRYSGGRTLSLSEMYRLYPAEYSRMIDAMKGDSLQRQARYEASRERAAKRVIAAIATWLDRQGYTFRSRPEKVRYIFSVACRAANCGNFNAIPESKLTAIYNLFCRKNSVDISGDPIIDHVINKN</sequence>
<organism evidence="1 2">
    <name type="scientific">Parabacteroides merdae</name>
    <dbReference type="NCBI Taxonomy" id="46503"/>
    <lineage>
        <taxon>Bacteria</taxon>
        <taxon>Pseudomonadati</taxon>
        <taxon>Bacteroidota</taxon>
        <taxon>Bacteroidia</taxon>
        <taxon>Bacteroidales</taxon>
        <taxon>Tannerellaceae</taxon>
        <taxon>Parabacteroides</taxon>
    </lineage>
</organism>
<comment type="caution">
    <text evidence="1">The sequence shown here is derived from an EMBL/GenBank/DDBJ whole genome shotgun (WGS) entry which is preliminary data.</text>
</comment>
<proteinExistence type="predicted"/>
<evidence type="ECO:0000313" key="2">
    <source>
        <dbReference type="Proteomes" id="UP000283732"/>
    </source>
</evidence>
<dbReference type="Proteomes" id="UP000283732">
    <property type="component" value="Unassembled WGS sequence"/>
</dbReference>
<name>A0A3R6HIR1_9BACT</name>
<dbReference type="RefSeq" id="WP_122291477.1">
    <property type="nucleotide sequence ID" value="NZ_QRKC01000011.1"/>
</dbReference>